<feature type="region of interest" description="Disordered" evidence="1">
    <location>
        <begin position="1"/>
        <end position="20"/>
    </location>
</feature>
<reference evidence="3" key="1">
    <citation type="submission" date="2021-01" db="EMBL/GenBank/DDBJ databases">
        <authorList>
            <person name="Corre E."/>
            <person name="Pelletier E."/>
            <person name="Niang G."/>
            <person name="Scheremetjew M."/>
            <person name="Finn R."/>
            <person name="Kale V."/>
            <person name="Holt S."/>
            <person name="Cochrane G."/>
            <person name="Meng A."/>
            <person name="Brown T."/>
            <person name="Cohen L."/>
        </authorList>
    </citation>
    <scope>NUCLEOTIDE SEQUENCE</scope>
    <source>
        <strain evidence="3">CCMP3105</strain>
    </source>
</reference>
<sequence>MFSALLGNGEPDAFGGQDPGLEAWQQFDAEERLRSLQKQHPVLPPPFAMPRAVRARWGLLWEGPLRAVVHTWSDERRDADPERLLEERTFDRCRRSMDRRRADSTCVRQSGCQVVLIVLCLLCFLLHVKMRPWQLRSTVLLYFLTMEWTLLLCLLASSWARGVAHCADVIFFWLAATYEEVDSAGASMALSVRRHLLLRVLGLLHCPHGQARELCARLGWGPFPEVLESAASMFHEEQLEVDGLSIETGCLFLDDGGRLQRFVWRLDNDADSGEAGVGVPVTTVVRDLDYADKELSHAGAQPWARRDMSFLVDVRSPEVDRIVESNPWWHKLEFQLKADQSRLSGFRRYLGDTMWNRRSRLITYATGIPLLLFLLLAAVHLGYVFGHPVLTMDYWHLIPHCFLVFGIGLAGNFLAAQVGTACCAKACVNSVMYVLEMQVNRDWAFIMGVEQVDDPEEYWREPGRSRDVHSIPVLWQVTSCRSSLQHVAVQMLQLVDKNRRDGSPRSTKWRSG</sequence>
<dbReference type="EMBL" id="HBNR01080011">
    <property type="protein sequence ID" value="CAE4656885.1"/>
    <property type="molecule type" value="Transcribed_RNA"/>
</dbReference>
<evidence type="ECO:0000256" key="2">
    <source>
        <dbReference type="SAM" id="Phobius"/>
    </source>
</evidence>
<organism evidence="3">
    <name type="scientific">Alexandrium monilatum</name>
    <dbReference type="NCBI Taxonomy" id="311494"/>
    <lineage>
        <taxon>Eukaryota</taxon>
        <taxon>Sar</taxon>
        <taxon>Alveolata</taxon>
        <taxon>Dinophyceae</taxon>
        <taxon>Gonyaulacales</taxon>
        <taxon>Pyrocystaceae</taxon>
        <taxon>Alexandrium</taxon>
    </lineage>
</organism>
<accession>A0A7S4VXK6</accession>
<name>A0A7S4VXK6_9DINO</name>
<feature type="transmembrane region" description="Helical" evidence="2">
    <location>
        <begin position="106"/>
        <end position="127"/>
    </location>
</feature>
<protein>
    <submittedName>
        <fullName evidence="3">Uncharacterized protein</fullName>
    </submittedName>
</protein>
<feature type="transmembrane region" description="Helical" evidence="2">
    <location>
        <begin position="397"/>
        <end position="415"/>
    </location>
</feature>
<keyword evidence="2" id="KW-1133">Transmembrane helix</keyword>
<feature type="transmembrane region" description="Helical" evidence="2">
    <location>
        <begin position="139"/>
        <end position="160"/>
    </location>
</feature>
<keyword evidence="2" id="KW-0472">Membrane</keyword>
<gene>
    <name evidence="3" type="ORF">AMON00008_LOCUS57133</name>
</gene>
<proteinExistence type="predicted"/>
<keyword evidence="2" id="KW-0812">Transmembrane</keyword>
<feature type="transmembrane region" description="Helical" evidence="2">
    <location>
        <begin position="361"/>
        <end position="385"/>
    </location>
</feature>
<evidence type="ECO:0000313" key="3">
    <source>
        <dbReference type="EMBL" id="CAE4656885.1"/>
    </source>
</evidence>
<evidence type="ECO:0000256" key="1">
    <source>
        <dbReference type="SAM" id="MobiDB-lite"/>
    </source>
</evidence>
<dbReference type="AlphaFoldDB" id="A0A7S4VXK6"/>